<keyword evidence="2" id="KW-1185">Reference proteome</keyword>
<dbReference type="Proteomes" id="UP000837857">
    <property type="component" value="Chromosome 12"/>
</dbReference>
<proteinExistence type="predicted"/>
<sequence length="78" mass="8854">MWMLVPYLRVGANGGVIVFKRWRFPRGKGWCLLLSGAGVDETATMMGFQIPTNRHLRLSVFFSFALNSNKYGLDDGER</sequence>
<name>A0ABN8HRC1_9NEOP</name>
<evidence type="ECO:0000313" key="2">
    <source>
        <dbReference type="Proteomes" id="UP000837857"/>
    </source>
</evidence>
<evidence type="ECO:0000313" key="1">
    <source>
        <dbReference type="EMBL" id="CAH2040097.1"/>
    </source>
</evidence>
<protein>
    <submittedName>
        <fullName evidence="1">Uncharacterized protein</fullName>
    </submittedName>
</protein>
<organism evidence="1 2">
    <name type="scientific">Iphiclides podalirius</name>
    <name type="common">scarce swallowtail</name>
    <dbReference type="NCBI Taxonomy" id="110791"/>
    <lineage>
        <taxon>Eukaryota</taxon>
        <taxon>Metazoa</taxon>
        <taxon>Ecdysozoa</taxon>
        <taxon>Arthropoda</taxon>
        <taxon>Hexapoda</taxon>
        <taxon>Insecta</taxon>
        <taxon>Pterygota</taxon>
        <taxon>Neoptera</taxon>
        <taxon>Endopterygota</taxon>
        <taxon>Lepidoptera</taxon>
        <taxon>Glossata</taxon>
        <taxon>Ditrysia</taxon>
        <taxon>Papilionoidea</taxon>
        <taxon>Papilionidae</taxon>
        <taxon>Papilioninae</taxon>
        <taxon>Iphiclides</taxon>
    </lineage>
</organism>
<dbReference type="EMBL" id="OW152824">
    <property type="protein sequence ID" value="CAH2040097.1"/>
    <property type="molecule type" value="Genomic_DNA"/>
</dbReference>
<reference evidence="1" key="1">
    <citation type="submission" date="2022-03" db="EMBL/GenBank/DDBJ databases">
        <authorList>
            <person name="Martin H S."/>
        </authorList>
    </citation>
    <scope>NUCLEOTIDE SEQUENCE</scope>
</reference>
<feature type="non-terminal residue" evidence="1">
    <location>
        <position position="78"/>
    </location>
</feature>
<accession>A0ABN8HRC1</accession>
<gene>
    <name evidence="1" type="ORF">IPOD504_LOCUS2278</name>
</gene>